<dbReference type="PROSITE" id="PS50994">
    <property type="entry name" value="INTEGRASE"/>
    <property type="match status" value="1"/>
</dbReference>
<dbReference type="Proteomes" id="UP000465712">
    <property type="component" value="Unassembled WGS sequence"/>
</dbReference>
<dbReference type="Pfam" id="PF13276">
    <property type="entry name" value="HTH_21"/>
    <property type="match status" value="1"/>
</dbReference>
<dbReference type="InterPro" id="IPR001584">
    <property type="entry name" value="Integrase_cat-core"/>
</dbReference>
<dbReference type="InterPro" id="IPR036397">
    <property type="entry name" value="RNaseH_sf"/>
</dbReference>
<dbReference type="PANTHER" id="PTHR46889">
    <property type="entry name" value="TRANSPOSASE INSF FOR INSERTION SEQUENCE IS3B-RELATED"/>
    <property type="match status" value="1"/>
</dbReference>
<dbReference type="Gene3D" id="3.30.420.10">
    <property type="entry name" value="Ribonuclease H-like superfamily/Ribonuclease H"/>
    <property type="match status" value="1"/>
</dbReference>
<sequence>MATFPGGGTAQKYRFIKHHQASLPVRQLCARLQVSRSGYYDWLKRQPSQRRQQDDALLLDIHRIHAASKSRYGSPKVHRALRQEGIRVGVKRVARLMREAGLKARVECVYRRMHKRRAELKVLPNYRLEESKPTGPNQQWSSDVTFIRLGRRHVFLAVIVDLWSRKIVGWALDDKLNARLSTTALSRALKQRKPRPGLLLHTDRGIEFRALMMQRWLTHYGIRHSMNRPGKCTDNAEVESFFKTLKAELIHASNFGSLESLRKQVDYYIRYFYNRVRLHSSLDYVSPIQYEKAA</sequence>
<dbReference type="RefSeq" id="WP_161443851.1">
    <property type="nucleotide sequence ID" value="NZ_WXWU01000057.1"/>
</dbReference>
<gene>
    <name evidence="1" type="ORF">CAG72_07185</name>
</gene>
<dbReference type="GO" id="GO:0003676">
    <property type="term" value="F:nucleic acid binding"/>
    <property type="evidence" value="ECO:0007669"/>
    <property type="project" value="InterPro"/>
</dbReference>
<dbReference type="InterPro" id="IPR012337">
    <property type="entry name" value="RNaseH-like_sf"/>
</dbReference>
<dbReference type="AlphaFoldDB" id="A0A7X4XYN5"/>
<dbReference type="NCBIfam" id="NF033516">
    <property type="entry name" value="transpos_IS3"/>
    <property type="match status" value="1"/>
</dbReference>
<dbReference type="InterPro" id="IPR025948">
    <property type="entry name" value="HTH-like_dom"/>
</dbReference>
<evidence type="ECO:0000313" key="2">
    <source>
        <dbReference type="Proteomes" id="UP000465712"/>
    </source>
</evidence>
<dbReference type="InterPro" id="IPR048020">
    <property type="entry name" value="Transpos_IS3"/>
</dbReference>
<evidence type="ECO:0000313" key="1">
    <source>
        <dbReference type="EMBL" id="NAW64997.1"/>
    </source>
</evidence>
<dbReference type="SUPFAM" id="SSF53098">
    <property type="entry name" value="Ribonuclease H-like"/>
    <property type="match status" value="1"/>
</dbReference>
<proteinExistence type="predicted"/>
<dbReference type="Pfam" id="PF13333">
    <property type="entry name" value="rve_2"/>
    <property type="match status" value="1"/>
</dbReference>
<reference evidence="1 2" key="1">
    <citation type="submission" date="2017-05" db="EMBL/GenBank/DDBJ databases">
        <title>High clonality and local adaptation shapes Vibrionaceae linages within an endangered oasis.</title>
        <authorList>
            <person name="Vazquez-Rosas-Landa M."/>
        </authorList>
    </citation>
    <scope>NUCLEOTIDE SEQUENCE [LARGE SCALE GENOMIC DNA]</scope>
    <source>
        <strain evidence="1 2">P46_P4S1P180</strain>
    </source>
</reference>
<dbReference type="Pfam" id="PF00665">
    <property type="entry name" value="rve"/>
    <property type="match status" value="1"/>
</dbReference>
<dbReference type="GO" id="GO:0015074">
    <property type="term" value="P:DNA integration"/>
    <property type="evidence" value="ECO:0007669"/>
    <property type="project" value="InterPro"/>
</dbReference>
<dbReference type="EMBL" id="WXWW01000109">
    <property type="protein sequence ID" value="NAW64997.1"/>
    <property type="molecule type" value="Genomic_DNA"/>
</dbReference>
<dbReference type="PANTHER" id="PTHR46889:SF4">
    <property type="entry name" value="TRANSPOSASE INSO FOR INSERTION SEQUENCE ELEMENT IS911B-RELATED"/>
    <property type="match status" value="1"/>
</dbReference>
<accession>A0A7X4XYN5</accession>
<protein>
    <submittedName>
        <fullName evidence="1">IS3 family transposase</fullName>
    </submittedName>
</protein>
<dbReference type="OrthoDB" id="9810995at2"/>
<name>A0A7X4XYN5_9GAMM</name>
<dbReference type="InterPro" id="IPR050900">
    <property type="entry name" value="Transposase_IS3/IS150/IS904"/>
</dbReference>
<comment type="caution">
    <text evidence="1">The sequence shown here is derived from an EMBL/GenBank/DDBJ whole genome shotgun (WGS) entry which is preliminary data.</text>
</comment>
<organism evidence="1 2">
    <name type="scientific">Photobacterium halotolerans</name>
    <dbReference type="NCBI Taxonomy" id="265726"/>
    <lineage>
        <taxon>Bacteria</taxon>
        <taxon>Pseudomonadati</taxon>
        <taxon>Pseudomonadota</taxon>
        <taxon>Gammaproteobacteria</taxon>
        <taxon>Vibrionales</taxon>
        <taxon>Vibrionaceae</taxon>
        <taxon>Photobacterium</taxon>
    </lineage>
</organism>